<reference evidence="2 3" key="1">
    <citation type="submission" date="2018-06" db="EMBL/GenBank/DDBJ databases">
        <title>Draft genome sequence of Modestobacter versicolor CP153-2.</title>
        <authorList>
            <person name="Gundlapally S.R."/>
        </authorList>
    </citation>
    <scope>NUCLEOTIDE SEQUENCE [LARGE SCALE GENOMIC DNA]</scope>
    <source>
        <strain evidence="2 3">CP153-2</strain>
    </source>
</reference>
<dbReference type="EMBL" id="JACIBU010000001">
    <property type="protein sequence ID" value="MBB3676981.1"/>
    <property type="molecule type" value="Genomic_DNA"/>
</dbReference>
<gene>
    <name evidence="2" type="ORF">DMO24_02850</name>
    <name evidence="1" type="ORF">FHX36_002716</name>
</gene>
<dbReference type="OrthoDB" id="4979739at2"/>
<reference evidence="1 4" key="2">
    <citation type="submission" date="2020-08" db="EMBL/GenBank/DDBJ databases">
        <title>Sequencing the genomes of 1000 actinobacteria strains.</title>
        <authorList>
            <person name="Klenk H.-P."/>
        </authorList>
    </citation>
    <scope>NUCLEOTIDE SEQUENCE [LARGE SCALE GENOMIC DNA]</scope>
    <source>
        <strain evidence="1 4">DSM 16678</strain>
    </source>
</reference>
<accession>A0A323VDH1</accession>
<evidence type="ECO:0000313" key="1">
    <source>
        <dbReference type="EMBL" id="MBB3676981.1"/>
    </source>
</evidence>
<dbReference type="Pfam" id="PF17957">
    <property type="entry name" value="Big_7"/>
    <property type="match status" value="1"/>
</dbReference>
<dbReference type="Proteomes" id="UP000580718">
    <property type="component" value="Unassembled WGS sequence"/>
</dbReference>
<dbReference type="Proteomes" id="UP000247602">
    <property type="component" value="Unassembled WGS sequence"/>
</dbReference>
<evidence type="ECO:0000313" key="2">
    <source>
        <dbReference type="EMBL" id="PZA22894.1"/>
    </source>
</evidence>
<protein>
    <submittedName>
        <fullName evidence="2">Uncharacterized protein</fullName>
    </submittedName>
</protein>
<name>A0A323VDH1_9ACTN</name>
<comment type="caution">
    <text evidence="2">The sequence shown here is derived from an EMBL/GenBank/DDBJ whole genome shotgun (WGS) entry which is preliminary data.</text>
</comment>
<dbReference type="RefSeq" id="WP_110550836.1">
    <property type="nucleotide sequence ID" value="NZ_JACIBU010000001.1"/>
</dbReference>
<dbReference type="EMBL" id="QKNV01000017">
    <property type="protein sequence ID" value="PZA22894.1"/>
    <property type="molecule type" value="Genomic_DNA"/>
</dbReference>
<dbReference type="AlphaFoldDB" id="A0A323VDH1"/>
<proteinExistence type="predicted"/>
<organism evidence="2 3">
    <name type="scientific">Modestobacter versicolor</name>
    <dbReference type="NCBI Taxonomy" id="429133"/>
    <lineage>
        <taxon>Bacteria</taxon>
        <taxon>Bacillati</taxon>
        <taxon>Actinomycetota</taxon>
        <taxon>Actinomycetes</taxon>
        <taxon>Geodermatophilales</taxon>
        <taxon>Geodermatophilaceae</taxon>
        <taxon>Modestobacter</taxon>
    </lineage>
</organism>
<evidence type="ECO:0000313" key="3">
    <source>
        <dbReference type="Proteomes" id="UP000247602"/>
    </source>
</evidence>
<evidence type="ECO:0000313" key="4">
    <source>
        <dbReference type="Proteomes" id="UP000580718"/>
    </source>
</evidence>
<sequence length="384" mass="41982">MASIAVTSPSDGDRVSGTVDVTVRVSGGSEVGEVTVVIGLPEAGTRTATRVRDREYRVRWDTTRKLVDPDVAAPSDALFWITARAEVDGVQVDAPHVAVTTANRSSAAGSRAAAGGWRPELAWAADYSGSTERWRESHAVVVGSAYAEVQDDPVLGAARRVVAVSVPNSAKRDEDQPTDTTVRFQSSSPRTVVEGDEFCVGFAFLPPPDFPTVFPDDDPTNPGDRATGYIALFQFYGPPYEQGSPFVLHANRRTVDDPVDEFAVRGNELNPGDPVAFLALPYRRGRWTDVVFRVRASSSIEEGWVETYVNQGESTAVRPVQLTTGTVRLPRVLLRPDSEPFRTDLQLYRVNDRFDRVSVLFTGHRIAETVEEADPRSYRDGVLA</sequence>
<dbReference type="Gene3D" id="2.60.120.200">
    <property type="match status" value="1"/>
</dbReference>
<keyword evidence="3" id="KW-1185">Reference proteome</keyword>